<proteinExistence type="inferred from homology"/>
<dbReference type="Pfam" id="PF25954">
    <property type="entry name" value="Beta-barrel_RND_2"/>
    <property type="match status" value="1"/>
</dbReference>
<dbReference type="InterPro" id="IPR050465">
    <property type="entry name" value="UPF0194_transport"/>
</dbReference>
<accession>A0A938XW27</accession>
<name>A0A938XW27_9FIRM</name>
<evidence type="ECO:0000256" key="4">
    <source>
        <dbReference type="SAM" id="Coils"/>
    </source>
</evidence>
<keyword evidence="9" id="KW-1185">Reference proteome</keyword>
<protein>
    <submittedName>
        <fullName evidence="8">Multidrug resistance efflux pump</fullName>
    </submittedName>
</protein>
<dbReference type="PANTHER" id="PTHR32347:SF23">
    <property type="entry name" value="BLL5650 PROTEIN"/>
    <property type="match status" value="1"/>
</dbReference>
<dbReference type="Proteomes" id="UP000774000">
    <property type="component" value="Unassembled WGS sequence"/>
</dbReference>
<dbReference type="InterPro" id="IPR058637">
    <property type="entry name" value="YknX-like_C"/>
</dbReference>
<dbReference type="NCBIfam" id="TIGR01730">
    <property type="entry name" value="RND_mfp"/>
    <property type="match status" value="1"/>
</dbReference>
<dbReference type="Gene3D" id="2.40.50.100">
    <property type="match status" value="2"/>
</dbReference>
<comment type="caution">
    <text evidence="8">The sequence shown here is derived from an EMBL/GenBank/DDBJ whole genome shotgun (WGS) entry which is preliminary data.</text>
</comment>
<dbReference type="Pfam" id="PF25989">
    <property type="entry name" value="YknX_C"/>
    <property type="match status" value="1"/>
</dbReference>
<dbReference type="RefSeq" id="WP_204702091.1">
    <property type="nucleotide sequence ID" value="NZ_JAFBDQ010000011.1"/>
</dbReference>
<dbReference type="PANTHER" id="PTHR32347">
    <property type="entry name" value="EFFLUX SYSTEM COMPONENT YKNX-RELATED"/>
    <property type="match status" value="1"/>
</dbReference>
<dbReference type="InterPro" id="IPR059052">
    <property type="entry name" value="HH_YbhG-like"/>
</dbReference>
<feature type="domain" description="CusB-like beta-barrel" evidence="6">
    <location>
        <begin position="272"/>
        <end position="344"/>
    </location>
</feature>
<dbReference type="AlphaFoldDB" id="A0A938XW27"/>
<dbReference type="EMBL" id="JAFBDQ010000011">
    <property type="protein sequence ID" value="MBM7557336.1"/>
    <property type="molecule type" value="Genomic_DNA"/>
</dbReference>
<dbReference type="SUPFAM" id="SSF111369">
    <property type="entry name" value="HlyD-like secretion proteins"/>
    <property type="match status" value="2"/>
</dbReference>
<dbReference type="InterPro" id="IPR006143">
    <property type="entry name" value="RND_pump_MFP"/>
</dbReference>
<sequence>MNKYYKNIIVIALVIGLTAGIFTGCGSKGEEASKSSKEKTQENNGIPVEVIKADTGEIVNHITVTGTSEAIKSAQLTPQLQETVDKVLVDTGDRVQKGATLVQLDQEDIKANINVARAGLETAQAGLEEMMAGAREEEIDKLKAQVEQAKANYEQAESDYERYQRLYDKEVISKQQFEGIKTKYISAKNSYKSVQESLKMAQAGPTKEQIKTQRAQVKQAQAQLDTAKLNLAKTKITAPFSGLVAEVNTEEGEMVGTQPVVSIVDLSTIEIQTYVSENNVNKLELGQQVEVDFNALANKLKGRIKNISPTLNQREKGFAIKIKVNNSGQLIKSGMYAEIKIETQRSSGNLVIPKQSLLRENGSAYVFKVEANKAVKEEVTTGLTTASEVEILSGLDNGDKVITVGAERVTDGYDVRVVGGGGQ</sequence>
<evidence type="ECO:0000259" key="6">
    <source>
        <dbReference type="Pfam" id="PF25954"/>
    </source>
</evidence>
<reference evidence="8" key="1">
    <citation type="submission" date="2021-01" db="EMBL/GenBank/DDBJ databases">
        <title>Genomic Encyclopedia of Type Strains, Phase IV (KMG-IV): sequencing the most valuable type-strain genomes for metagenomic binning, comparative biology and taxonomic classification.</title>
        <authorList>
            <person name="Goeker M."/>
        </authorList>
    </citation>
    <scope>NUCLEOTIDE SEQUENCE</scope>
    <source>
        <strain evidence="8">DSM 23230</strain>
    </source>
</reference>
<feature type="coiled-coil region" evidence="4">
    <location>
        <begin position="132"/>
        <end position="166"/>
    </location>
</feature>
<dbReference type="Gene3D" id="1.10.287.470">
    <property type="entry name" value="Helix hairpin bin"/>
    <property type="match status" value="1"/>
</dbReference>
<dbReference type="GO" id="GO:0016020">
    <property type="term" value="C:membrane"/>
    <property type="evidence" value="ECO:0007669"/>
    <property type="project" value="InterPro"/>
</dbReference>
<evidence type="ECO:0000259" key="5">
    <source>
        <dbReference type="Pfam" id="PF25881"/>
    </source>
</evidence>
<evidence type="ECO:0000313" key="8">
    <source>
        <dbReference type="EMBL" id="MBM7557336.1"/>
    </source>
</evidence>
<evidence type="ECO:0000256" key="2">
    <source>
        <dbReference type="ARBA" id="ARBA00009477"/>
    </source>
</evidence>
<dbReference type="Gene3D" id="2.40.420.20">
    <property type="match status" value="1"/>
</dbReference>
<evidence type="ECO:0000313" key="9">
    <source>
        <dbReference type="Proteomes" id="UP000774000"/>
    </source>
</evidence>
<feature type="domain" description="YbhG-like alpha-helical hairpin" evidence="5">
    <location>
        <begin position="104"/>
        <end position="231"/>
    </location>
</feature>
<evidence type="ECO:0000256" key="3">
    <source>
        <dbReference type="ARBA" id="ARBA00023054"/>
    </source>
</evidence>
<dbReference type="Gene3D" id="2.40.30.170">
    <property type="match status" value="1"/>
</dbReference>
<dbReference type="Pfam" id="PF25881">
    <property type="entry name" value="HH_YBHG"/>
    <property type="match status" value="1"/>
</dbReference>
<dbReference type="InterPro" id="IPR058792">
    <property type="entry name" value="Beta-barrel_RND_2"/>
</dbReference>
<comment type="subcellular location">
    <subcellularLocation>
        <location evidence="1">Cell envelope</location>
    </subcellularLocation>
</comment>
<feature type="coiled-coil region" evidence="4">
    <location>
        <begin position="210"/>
        <end position="237"/>
    </location>
</feature>
<organism evidence="8 9">
    <name type="scientific">Halanaerobacter jeridensis</name>
    <dbReference type="NCBI Taxonomy" id="706427"/>
    <lineage>
        <taxon>Bacteria</taxon>
        <taxon>Bacillati</taxon>
        <taxon>Bacillota</taxon>
        <taxon>Clostridia</taxon>
        <taxon>Halanaerobiales</taxon>
        <taxon>Halobacteroidaceae</taxon>
        <taxon>Halanaerobacter</taxon>
    </lineage>
</organism>
<dbReference type="GO" id="GO:0022857">
    <property type="term" value="F:transmembrane transporter activity"/>
    <property type="evidence" value="ECO:0007669"/>
    <property type="project" value="InterPro"/>
</dbReference>
<feature type="domain" description="YknX-like C-terminal permuted SH3-like" evidence="7">
    <location>
        <begin position="350"/>
        <end position="417"/>
    </location>
</feature>
<comment type="similarity">
    <text evidence="2">Belongs to the membrane fusion protein (MFP) (TC 8.A.1) family.</text>
</comment>
<dbReference type="PROSITE" id="PS51257">
    <property type="entry name" value="PROKAR_LIPOPROTEIN"/>
    <property type="match status" value="1"/>
</dbReference>
<evidence type="ECO:0000259" key="7">
    <source>
        <dbReference type="Pfam" id="PF25989"/>
    </source>
</evidence>
<gene>
    <name evidence="8" type="ORF">JOC47_002202</name>
</gene>
<dbReference type="GO" id="GO:0030313">
    <property type="term" value="C:cell envelope"/>
    <property type="evidence" value="ECO:0007669"/>
    <property type="project" value="UniProtKB-SubCell"/>
</dbReference>
<evidence type="ECO:0000256" key="1">
    <source>
        <dbReference type="ARBA" id="ARBA00004196"/>
    </source>
</evidence>
<keyword evidence="3 4" id="KW-0175">Coiled coil</keyword>